<gene>
    <name evidence="1" type="ORF">PV10_08469</name>
</gene>
<dbReference type="OrthoDB" id="94039at2759"/>
<organism evidence="1 2">
    <name type="scientific">Exophiala mesophila</name>
    <name type="common">Black yeast-like fungus</name>
    <dbReference type="NCBI Taxonomy" id="212818"/>
    <lineage>
        <taxon>Eukaryota</taxon>
        <taxon>Fungi</taxon>
        <taxon>Dikarya</taxon>
        <taxon>Ascomycota</taxon>
        <taxon>Pezizomycotina</taxon>
        <taxon>Eurotiomycetes</taxon>
        <taxon>Chaetothyriomycetidae</taxon>
        <taxon>Chaetothyriales</taxon>
        <taxon>Herpotrichiellaceae</taxon>
        <taxon>Exophiala</taxon>
    </lineage>
</organism>
<protein>
    <submittedName>
        <fullName evidence="1">Uncharacterized protein</fullName>
    </submittedName>
</protein>
<proteinExistence type="predicted"/>
<keyword evidence="2" id="KW-1185">Reference proteome</keyword>
<dbReference type="Gene3D" id="3.40.50.1820">
    <property type="entry name" value="alpha/beta hydrolase"/>
    <property type="match status" value="1"/>
</dbReference>
<accession>A0A0D1XKV7</accession>
<dbReference type="AlphaFoldDB" id="A0A0D1XKV7"/>
<dbReference type="InterPro" id="IPR029058">
    <property type="entry name" value="AB_hydrolase_fold"/>
</dbReference>
<name>A0A0D1XKV7_EXOME</name>
<dbReference type="OMA" id="FGIRGIW"/>
<dbReference type="SUPFAM" id="SSF53474">
    <property type="entry name" value="alpha/beta-Hydrolases"/>
    <property type="match status" value="1"/>
</dbReference>
<dbReference type="ESTHER" id="exome-a0a0d1xkv7">
    <property type="family name" value="MpaH"/>
</dbReference>
<dbReference type="GeneID" id="27326314"/>
<reference evidence="1 2" key="1">
    <citation type="submission" date="2015-01" db="EMBL/GenBank/DDBJ databases">
        <title>The Genome Sequence of Exophiala mesophila CBS40295.</title>
        <authorList>
            <consortium name="The Broad Institute Genomics Platform"/>
            <person name="Cuomo C."/>
            <person name="de Hoog S."/>
            <person name="Gorbushina A."/>
            <person name="Stielow B."/>
            <person name="Teixiera M."/>
            <person name="Abouelleil A."/>
            <person name="Chapman S.B."/>
            <person name="Priest M."/>
            <person name="Young S.K."/>
            <person name="Wortman J."/>
            <person name="Nusbaum C."/>
            <person name="Birren B."/>
        </authorList>
    </citation>
    <scope>NUCLEOTIDE SEQUENCE [LARGE SCALE GENOMIC DNA]</scope>
    <source>
        <strain evidence="1 2">CBS 40295</strain>
    </source>
</reference>
<dbReference type="VEuPathDB" id="FungiDB:PV10_08469"/>
<dbReference type="EMBL" id="KN847525">
    <property type="protein sequence ID" value="KIV88831.1"/>
    <property type="molecule type" value="Genomic_DNA"/>
</dbReference>
<evidence type="ECO:0000313" key="1">
    <source>
        <dbReference type="EMBL" id="KIV88831.1"/>
    </source>
</evidence>
<dbReference type="HOGENOM" id="CLU_036837_0_0_1"/>
<sequence length="421" mass="47368">MASFHIVEHKIPTQHIREYARATSGPQETVLHLAVKQYIPKDNPNPQPGDVTIIGAHANGFPKELYEPLWDEIHARSKKSGFRIRGIWIADVAQQGQSSVLNEELLGNDPSWSDHPRDLLHLINVKRADMPRPLIGIGHSMGGNHLVQLSLMHPRLLTTLIMIDPVIQTYSSTAPHLGPGPARLSTFRRDIWPSREEAAKSFKASKFYQAWDPRVLDCWIKYGLRDVPTAVHSEEKPPKVTLTTPLHQEVFTFLRPNYEGYGTEGKPVNRKTHPDLNPILPSIAPFYRAEPPAVFFRLQELRPSVLYIFGGKSDVGTPENCKAKLDNTGVGIGGSGGAAAGRVRSVLFEDIGHLIAMEAVDRTADHTSSWIRDEMKIWKELEDEHHRTWDAKTLLEKQTIDEEWKKMIGGPLGRKPKQPKL</sequence>
<evidence type="ECO:0000313" key="2">
    <source>
        <dbReference type="Proteomes" id="UP000054302"/>
    </source>
</evidence>
<dbReference type="STRING" id="212818.A0A0D1XKV7"/>
<dbReference type="RefSeq" id="XP_016220405.1">
    <property type="nucleotide sequence ID" value="XM_016373494.1"/>
</dbReference>
<dbReference type="Proteomes" id="UP000054302">
    <property type="component" value="Unassembled WGS sequence"/>
</dbReference>